<name>A0AAD9E687_9PEZI</name>
<dbReference type="EMBL" id="JAQOWY010000702">
    <property type="protein sequence ID" value="KAK1839219.1"/>
    <property type="molecule type" value="Genomic_DNA"/>
</dbReference>
<keyword evidence="3" id="KW-1185">Reference proteome</keyword>
<dbReference type="AlphaFoldDB" id="A0AAD9E687"/>
<evidence type="ECO:0000313" key="2">
    <source>
        <dbReference type="EMBL" id="KAK1839219.1"/>
    </source>
</evidence>
<dbReference type="Proteomes" id="UP001243330">
    <property type="component" value="Unassembled WGS sequence"/>
</dbReference>
<feature type="compositionally biased region" description="Basic and acidic residues" evidence="1">
    <location>
        <begin position="129"/>
        <end position="143"/>
    </location>
</feature>
<organism evidence="2 3">
    <name type="scientific">Colletotrichum chrysophilum</name>
    <dbReference type="NCBI Taxonomy" id="1836956"/>
    <lineage>
        <taxon>Eukaryota</taxon>
        <taxon>Fungi</taxon>
        <taxon>Dikarya</taxon>
        <taxon>Ascomycota</taxon>
        <taxon>Pezizomycotina</taxon>
        <taxon>Sordariomycetes</taxon>
        <taxon>Hypocreomycetidae</taxon>
        <taxon>Glomerellales</taxon>
        <taxon>Glomerellaceae</taxon>
        <taxon>Colletotrichum</taxon>
        <taxon>Colletotrichum gloeosporioides species complex</taxon>
    </lineage>
</organism>
<evidence type="ECO:0000256" key="1">
    <source>
        <dbReference type="SAM" id="MobiDB-lite"/>
    </source>
</evidence>
<proteinExistence type="predicted"/>
<feature type="region of interest" description="Disordered" evidence="1">
    <location>
        <begin position="106"/>
        <end position="143"/>
    </location>
</feature>
<accession>A0AAD9E687</accession>
<reference evidence="2" key="1">
    <citation type="submission" date="2023-01" db="EMBL/GenBank/DDBJ databases">
        <title>Colletotrichum chrysophilum M932 genome sequence.</title>
        <authorList>
            <person name="Baroncelli R."/>
        </authorList>
    </citation>
    <scope>NUCLEOTIDE SEQUENCE</scope>
    <source>
        <strain evidence="2">M932</strain>
    </source>
</reference>
<evidence type="ECO:0000313" key="3">
    <source>
        <dbReference type="Proteomes" id="UP001243330"/>
    </source>
</evidence>
<comment type="caution">
    <text evidence="2">The sequence shown here is derived from an EMBL/GenBank/DDBJ whole genome shotgun (WGS) entry which is preliminary data.</text>
</comment>
<protein>
    <submittedName>
        <fullName evidence="2">Uncharacterized protein</fullName>
    </submittedName>
</protein>
<sequence length="143" mass="15156">MSAVPEAAFLRTSVPKTGMQSAVTAHIRQPETNLGGQYFASLANRPANTDPNKGLSLRPYEPLSADWLAAHQLAGSAASEVIPKPQPLKSAMPSALPCGLLSVSCSSPDSRPLVPQFLPHTGPPPQPETGDHHTDRDRNGDPY</sequence>
<gene>
    <name evidence="2" type="ORF">CCHR01_18151</name>
</gene>